<sequence length="427" mass="47184">MALWNYTIFDTSPMFSYHPFVDGYGIENSWQTYYSVSQLNKQPGDTPRGDSYHVTTLPDAELSLEFYGSAVYLYGTMNASYEVILDNDVESFIGNTGLIYSKQDLVEQSHHLTLKPKDSHVSYLMGFGRAEVTTSDQKMPTQVFRDNSDSIFSYSGHWTTDAVQGIPNSSVTSPFHQTLDYGASVIMNFSRAGAIALYGTTNYSNGLYSVSLDNEDPKIYNGSTLWLAANTLLFHQCGLDPERTHYLNITNQSGGSKLMISSAIIYEIHSGSTTLSSSHLAKIVKITAPIAGVGLIGVLLVVLWRVRSRKSRINLAATITPWIPSEVTNQRNDLDRINSETDLIPRPRKRQRATVSPPSHRAALRGGLPSSDRAAQLRCPAVSSTNGAPDVEQIIELIAQRIDRRDRTEQNAEMSGGLPPGYRADLL</sequence>
<feature type="region of interest" description="Disordered" evidence="1">
    <location>
        <begin position="405"/>
        <end position="427"/>
    </location>
</feature>
<accession>A0AAW0BD42</accession>
<protein>
    <submittedName>
        <fullName evidence="3">Uncharacterized protein</fullName>
    </submittedName>
</protein>
<keyword evidence="2" id="KW-0812">Transmembrane</keyword>
<dbReference type="AlphaFoldDB" id="A0AAW0BD42"/>
<dbReference type="EMBL" id="JAWWNJ010000036">
    <property type="protein sequence ID" value="KAK7023138.1"/>
    <property type="molecule type" value="Genomic_DNA"/>
</dbReference>
<evidence type="ECO:0000256" key="2">
    <source>
        <dbReference type="SAM" id="Phobius"/>
    </source>
</evidence>
<dbReference type="Proteomes" id="UP001362999">
    <property type="component" value="Unassembled WGS sequence"/>
</dbReference>
<evidence type="ECO:0000256" key="1">
    <source>
        <dbReference type="SAM" id="MobiDB-lite"/>
    </source>
</evidence>
<keyword evidence="2" id="KW-0472">Membrane</keyword>
<keyword evidence="4" id="KW-1185">Reference proteome</keyword>
<comment type="caution">
    <text evidence="3">The sequence shown here is derived from an EMBL/GenBank/DDBJ whole genome shotgun (WGS) entry which is preliminary data.</text>
</comment>
<reference evidence="3 4" key="1">
    <citation type="journal article" date="2024" name="J Genomics">
        <title>Draft genome sequencing and assembly of Favolaschia claudopus CIRM-BRFM 2984 isolated from oak limbs.</title>
        <authorList>
            <person name="Navarro D."/>
            <person name="Drula E."/>
            <person name="Chaduli D."/>
            <person name="Cazenave R."/>
            <person name="Ahrendt S."/>
            <person name="Wang J."/>
            <person name="Lipzen A."/>
            <person name="Daum C."/>
            <person name="Barry K."/>
            <person name="Grigoriev I.V."/>
            <person name="Favel A."/>
            <person name="Rosso M.N."/>
            <person name="Martin F."/>
        </authorList>
    </citation>
    <scope>NUCLEOTIDE SEQUENCE [LARGE SCALE GENOMIC DNA]</scope>
    <source>
        <strain evidence="3 4">CIRM-BRFM 2984</strain>
    </source>
</reference>
<keyword evidence="2" id="KW-1133">Transmembrane helix</keyword>
<evidence type="ECO:0000313" key="3">
    <source>
        <dbReference type="EMBL" id="KAK7023138.1"/>
    </source>
</evidence>
<name>A0AAW0BD42_9AGAR</name>
<gene>
    <name evidence="3" type="ORF">R3P38DRAFT_2957713</name>
</gene>
<evidence type="ECO:0000313" key="4">
    <source>
        <dbReference type="Proteomes" id="UP001362999"/>
    </source>
</evidence>
<feature type="transmembrane region" description="Helical" evidence="2">
    <location>
        <begin position="286"/>
        <end position="304"/>
    </location>
</feature>
<proteinExistence type="predicted"/>
<organism evidence="3 4">
    <name type="scientific">Favolaschia claudopus</name>
    <dbReference type="NCBI Taxonomy" id="2862362"/>
    <lineage>
        <taxon>Eukaryota</taxon>
        <taxon>Fungi</taxon>
        <taxon>Dikarya</taxon>
        <taxon>Basidiomycota</taxon>
        <taxon>Agaricomycotina</taxon>
        <taxon>Agaricomycetes</taxon>
        <taxon>Agaricomycetidae</taxon>
        <taxon>Agaricales</taxon>
        <taxon>Marasmiineae</taxon>
        <taxon>Mycenaceae</taxon>
        <taxon>Favolaschia</taxon>
    </lineage>
</organism>
<feature type="region of interest" description="Disordered" evidence="1">
    <location>
        <begin position="338"/>
        <end position="370"/>
    </location>
</feature>